<dbReference type="GO" id="GO:0110076">
    <property type="term" value="P:negative regulation of ferroptosis"/>
    <property type="evidence" value="ECO:0000318"/>
    <property type="project" value="GO_Central"/>
</dbReference>
<dbReference type="GO" id="GO:0008637">
    <property type="term" value="P:apoptotic mitochondrial changes"/>
    <property type="evidence" value="ECO:0000318"/>
    <property type="project" value="GO_Central"/>
</dbReference>
<reference evidence="14" key="2">
    <citation type="journal article" date="2008" name="Genome Biol.">
        <title>Improved genome assembly and evidence-based global gene model set for the chordate Ciona intestinalis: new insight into intron and operon populations.</title>
        <authorList>
            <person name="Satou Y."/>
            <person name="Mineta K."/>
            <person name="Ogasawara M."/>
            <person name="Sasakura Y."/>
            <person name="Shoguchi E."/>
            <person name="Ueno K."/>
            <person name="Yamada L."/>
            <person name="Matsumoto J."/>
            <person name="Wasserscheid J."/>
            <person name="Dewar K."/>
            <person name="Wiley G.B."/>
            <person name="Macmil S.L."/>
            <person name="Roe B.A."/>
            <person name="Zeller R.W."/>
            <person name="Hastings K.E."/>
            <person name="Lemaire P."/>
            <person name="Lindquist E."/>
            <person name="Endo T."/>
            <person name="Hotta K."/>
            <person name="Inaba K."/>
        </authorList>
    </citation>
    <scope>NUCLEOTIDE SEQUENCE [LARGE SCALE GENOMIC DNA]</scope>
    <source>
        <strain evidence="14">wild type</strain>
    </source>
</reference>
<dbReference type="GO" id="GO:0031966">
    <property type="term" value="C:mitochondrial membrane"/>
    <property type="evidence" value="ECO:0000318"/>
    <property type="project" value="GO_Central"/>
</dbReference>
<evidence type="ECO:0000256" key="6">
    <source>
        <dbReference type="ARBA" id="ARBA00040253"/>
    </source>
</evidence>
<proteinExistence type="inferred from homology"/>
<evidence type="ECO:0000313" key="15">
    <source>
        <dbReference type="Proteomes" id="UP000008144"/>
    </source>
</evidence>
<comment type="cofactor">
    <cofactor evidence="5">
        <name>6-hydroxy-FAD</name>
        <dbReference type="ChEBI" id="CHEBI:60470"/>
    </cofactor>
</comment>
<keyword evidence="3" id="KW-0274">FAD</keyword>
<keyword evidence="15" id="KW-1185">Reference proteome</keyword>
<dbReference type="SUPFAM" id="SSF51905">
    <property type="entry name" value="FAD/NAD(P)-binding domain"/>
    <property type="match status" value="1"/>
</dbReference>
<dbReference type="Proteomes" id="UP000008144">
    <property type="component" value="Chromosome 11"/>
</dbReference>
<dbReference type="Ensembl" id="ENSCINT00000034739.1">
    <property type="protein sequence ID" value="ENSCINP00000034280.1"/>
    <property type="gene ID" value="ENSCING00000024016.1"/>
</dbReference>
<accession>H2XX96</accession>
<evidence type="ECO:0000256" key="8">
    <source>
        <dbReference type="ARBA" id="ARBA00042318"/>
    </source>
</evidence>
<comment type="catalytic activity">
    <reaction evidence="9">
        <text>menadione + NADH + H(+) = menadiol + NAD(+)</text>
        <dbReference type="Rhea" id="RHEA:69695"/>
        <dbReference type="ChEBI" id="CHEBI:6746"/>
        <dbReference type="ChEBI" id="CHEBI:15378"/>
        <dbReference type="ChEBI" id="CHEBI:28869"/>
        <dbReference type="ChEBI" id="CHEBI:57540"/>
        <dbReference type="ChEBI" id="CHEBI:57945"/>
    </reaction>
    <physiologicalReaction direction="left-to-right" evidence="9">
        <dbReference type="Rhea" id="RHEA:69696"/>
    </physiologicalReaction>
</comment>
<evidence type="ECO:0000256" key="3">
    <source>
        <dbReference type="ARBA" id="ARBA00022827"/>
    </source>
</evidence>
<evidence type="ECO:0000313" key="14">
    <source>
        <dbReference type="Ensembl" id="ENSCINP00000034280.1"/>
    </source>
</evidence>
<dbReference type="InterPro" id="IPR036188">
    <property type="entry name" value="FAD/NAD-bd_sf"/>
</dbReference>
<feature type="domain" description="FAD/NAD(P)-binding" evidence="13">
    <location>
        <begin position="13"/>
        <end position="293"/>
    </location>
</feature>
<dbReference type="STRING" id="7719.ENSCINP00000034280"/>
<evidence type="ECO:0000256" key="10">
    <source>
        <dbReference type="ARBA" id="ARBA00049236"/>
    </source>
</evidence>
<comment type="catalytic activity">
    <reaction evidence="10">
        <text>ubiquinone-10 + NADH + H(+) = ubiquinol-10 + NAD(+)</text>
        <dbReference type="Rhea" id="RHEA:61984"/>
        <dbReference type="ChEBI" id="CHEBI:15378"/>
        <dbReference type="ChEBI" id="CHEBI:46245"/>
        <dbReference type="ChEBI" id="CHEBI:57540"/>
        <dbReference type="ChEBI" id="CHEBI:57945"/>
        <dbReference type="ChEBI" id="CHEBI:64183"/>
    </reaction>
    <physiologicalReaction direction="left-to-right" evidence="10">
        <dbReference type="Rhea" id="RHEA:61985"/>
    </physiologicalReaction>
</comment>
<keyword evidence="2" id="KW-0285">Flavoprotein</keyword>
<sequence>MGCGSSKTTVAPRVVVVGAGYAGLKLASLLEKENFCTVTLIDEREVLVHELAALRVCVEPESLPILFVPIADVTRNFIQGKVTSLNRTKNQIILENGNKIKFDYLILAMGTTGTFPGKLPAVSAAQGTKMYQDICFAIRKSHRVMIIHGGWIGVTLAGEIKTDYPDKQVIIVHQEANLVSDKLPAEVQKDLQRILYKKDIEVYTNTSIIGVDDINLNQHEKNQKVKTDSGKEFEVDLIVRCTEERNSSSFKTILSESMNLNGSLKVDPSLKVVGCDNIYAIGDVNDVGEQTIDGRFNQAAYMVEHLKAVLSSSDVVAYKQDPFSMLVPIGRYSGCGVHHGNQVDEDGVMELLSTNLMTKQIWEGLGLVCP</sequence>
<reference evidence="15" key="1">
    <citation type="journal article" date="2002" name="Science">
        <title>The draft genome of Ciona intestinalis: insights into chordate and vertebrate origins.</title>
        <authorList>
            <person name="Dehal P."/>
            <person name="Satou Y."/>
            <person name="Campbell R.K."/>
            <person name="Chapman J."/>
            <person name="Degnan B."/>
            <person name="De Tomaso A."/>
            <person name="Davidson B."/>
            <person name="Di Gregorio A."/>
            <person name="Gelpke M."/>
            <person name="Goodstein D.M."/>
            <person name="Harafuji N."/>
            <person name="Hastings K.E."/>
            <person name="Ho I."/>
            <person name="Hotta K."/>
            <person name="Huang W."/>
            <person name="Kawashima T."/>
            <person name="Lemaire P."/>
            <person name="Martinez D."/>
            <person name="Meinertzhagen I.A."/>
            <person name="Necula S."/>
            <person name="Nonaka M."/>
            <person name="Putnam N."/>
            <person name="Rash S."/>
            <person name="Saiga H."/>
            <person name="Satake M."/>
            <person name="Terry A."/>
            <person name="Yamada L."/>
            <person name="Wang H.G."/>
            <person name="Awazu S."/>
            <person name="Azumi K."/>
            <person name="Boore J."/>
            <person name="Branno M."/>
            <person name="Chin-Bow S."/>
            <person name="DeSantis R."/>
            <person name="Doyle S."/>
            <person name="Francino P."/>
            <person name="Keys D.N."/>
            <person name="Haga S."/>
            <person name="Hayashi H."/>
            <person name="Hino K."/>
            <person name="Imai K.S."/>
            <person name="Inaba K."/>
            <person name="Kano S."/>
            <person name="Kobayashi K."/>
            <person name="Kobayashi M."/>
            <person name="Lee B.I."/>
            <person name="Makabe K.W."/>
            <person name="Manohar C."/>
            <person name="Matassi G."/>
            <person name="Medina M."/>
            <person name="Mochizuki Y."/>
            <person name="Mount S."/>
            <person name="Morishita T."/>
            <person name="Miura S."/>
            <person name="Nakayama A."/>
            <person name="Nishizaka S."/>
            <person name="Nomoto H."/>
            <person name="Ohta F."/>
            <person name="Oishi K."/>
            <person name="Rigoutsos I."/>
            <person name="Sano M."/>
            <person name="Sasaki A."/>
            <person name="Sasakura Y."/>
            <person name="Shoguchi E."/>
            <person name="Shin-i T."/>
            <person name="Spagnuolo A."/>
            <person name="Stainier D."/>
            <person name="Suzuki M.M."/>
            <person name="Tassy O."/>
            <person name="Takatori N."/>
            <person name="Tokuoka M."/>
            <person name="Yagi K."/>
            <person name="Yoshizaki F."/>
            <person name="Wada S."/>
            <person name="Zhang C."/>
            <person name="Hyatt P.D."/>
            <person name="Larimer F."/>
            <person name="Detter C."/>
            <person name="Doggett N."/>
            <person name="Glavina T."/>
            <person name="Hawkins T."/>
            <person name="Richardson P."/>
            <person name="Lucas S."/>
            <person name="Kohara Y."/>
            <person name="Levine M."/>
            <person name="Satoh N."/>
            <person name="Rokhsar D.S."/>
        </authorList>
    </citation>
    <scope>NUCLEOTIDE SEQUENCE [LARGE SCALE GENOMIC DNA]</scope>
</reference>
<comment type="similarity">
    <text evidence="1">Belongs to the FAD-dependent oxidoreductase family.</text>
</comment>
<dbReference type="GO" id="GO:0050660">
    <property type="term" value="F:flavin adenine dinucleotide binding"/>
    <property type="evidence" value="ECO:0000318"/>
    <property type="project" value="GO_Central"/>
</dbReference>
<dbReference type="InterPro" id="IPR023753">
    <property type="entry name" value="FAD/NAD-binding_dom"/>
</dbReference>
<dbReference type="HOGENOM" id="CLU_019845_2_0_1"/>
<evidence type="ECO:0000256" key="5">
    <source>
        <dbReference type="ARBA" id="ARBA00037027"/>
    </source>
</evidence>
<reference evidence="14" key="4">
    <citation type="submission" date="2025-09" db="UniProtKB">
        <authorList>
            <consortium name="Ensembl"/>
        </authorList>
    </citation>
    <scope>IDENTIFICATION</scope>
</reference>
<dbReference type="Gene3D" id="3.50.50.100">
    <property type="match status" value="1"/>
</dbReference>
<dbReference type="Pfam" id="PF07992">
    <property type="entry name" value="Pyr_redox_2"/>
    <property type="match status" value="1"/>
</dbReference>
<evidence type="ECO:0000259" key="13">
    <source>
        <dbReference type="Pfam" id="PF07992"/>
    </source>
</evidence>
<comment type="catalytic activity">
    <reaction evidence="12">
        <text>menaquinone-4 + NADH + H(+) = menaquinol-4 + NAD(+)</text>
        <dbReference type="Rhea" id="RHEA:74079"/>
        <dbReference type="ChEBI" id="CHEBI:15378"/>
        <dbReference type="ChEBI" id="CHEBI:57540"/>
        <dbReference type="ChEBI" id="CHEBI:57945"/>
        <dbReference type="ChEBI" id="CHEBI:78277"/>
        <dbReference type="ChEBI" id="CHEBI:193091"/>
    </reaction>
    <physiologicalReaction direction="left-to-right" evidence="12">
        <dbReference type="Rhea" id="RHEA:74080"/>
    </physiologicalReaction>
</comment>
<protein>
    <recommendedName>
        <fullName evidence="6">Ferroptosis suppressor protein 1</fullName>
    </recommendedName>
    <alternativeName>
        <fullName evidence="7">Apoptosis-inducing factor homologous mitochondrion-associated inducer of death</fullName>
    </alternativeName>
    <alternativeName>
        <fullName evidence="8">p53-responsive gene 3 protein</fullName>
    </alternativeName>
</protein>
<dbReference type="AlphaFoldDB" id="H2XX96"/>
<evidence type="ECO:0000256" key="9">
    <source>
        <dbReference type="ARBA" id="ARBA00048412"/>
    </source>
</evidence>
<dbReference type="InParanoid" id="H2XX96"/>
<evidence type="ECO:0000256" key="12">
    <source>
        <dbReference type="ARBA" id="ARBA00049479"/>
    </source>
</evidence>
<name>H2XX96_CIOIN</name>
<reference evidence="14" key="3">
    <citation type="submission" date="2025-08" db="UniProtKB">
        <authorList>
            <consortium name="Ensembl"/>
        </authorList>
    </citation>
    <scope>IDENTIFICATION</scope>
</reference>
<dbReference type="GO" id="GO:0043065">
    <property type="term" value="P:positive regulation of apoptotic process"/>
    <property type="evidence" value="ECO:0000318"/>
    <property type="project" value="GO_Central"/>
</dbReference>
<dbReference type="GO" id="GO:0005737">
    <property type="term" value="C:cytoplasm"/>
    <property type="evidence" value="ECO:0000318"/>
    <property type="project" value="GO_Central"/>
</dbReference>
<evidence type="ECO:0000256" key="1">
    <source>
        <dbReference type="ARBA" id="ARBA00006442"/>
    </source>
</evidence>
<comment type="catalytic activity">
    <reaction evidence="11">
        <text>phylloquinone + NADH + H(+) = phylloquinol + NAD(+)</text>
        <dbReference type="Rhea" id="RHEA:74075"/>
        <dbReference type="ChEBI" id="CHEBI:15378"/>
        <dbReference type="ChEBI" id="CHEBI:18067"/>
        <dbReference type="ChEBI" id="CHEBI:28433"/>
        <dbReference type="ChEBI" id="CHEBI:57540"/>
        <dbReference type="ChEBI" id="CHEBI:57945"/>
    </reaction>
    <physiologicalReaction direction="left-to-right" evidence="11">
        <dbReference type="Rhea" id="RHEA:74076"/>
    </physiologicalReaction>
</comment>
<dbReference type="GeneTree" id="ENSGT00390000004582"/>
<evidence type="ECO:0000256" key="7">
    <source>
        <dbReference type="ARBA" id="ARBA00041541"/>
    </source>
</evidence>
<keyword evidence="4" id="KW-0560">Oxidoreductase</keyword>
<dbReference type="PRINTS" id="PR00368">
    <property type="entry name" value="FADPNR"/>
</dbReference>
<evidence type="ECO:0000256" key="4">
    <source>
        <dbReference type="ARBA" id="ARBA00023002"/>
    </source>
</evidence>
<dbReference type="PANTHER" id="PTHR43735:SF3">
    <property type="entry name" value="FERROPTOSIS SUPPRESSOR PROTEIN 1"/>
    <property type="match status" value="1"/>
</dbReference>
<dbReference type="GO" id="GO:0004174">
    <property type="term" value="F:electron-transferring-flavoprotein dehydrogenase activity"/>
    <property type="evidence" value="ECO:0000318"/>
    <property type="project" value="GO_Central"/>
</dbReference>
<dbReference type="EMBL" id="EAAA01000741">
    <property type="status" value="NOT_ANNOTATED_CDS"/>
    <property type="molecule type" value="Genomic_DNA"/>
</dbReference>
<evidence type="ECO:0000256" key="11">
    <source>
        <dbReference type="ARBA" id="ARBA00049275"/>
    </source>
</evidence>
<dbReference type="PANTHER" id="PTHR43735">
    <property type="entry name" value="APOPTOSIS-INDUCING FACTOR 1"/>
    <property type="match status" value="1"/>
</dbReference>
<evidence type="ECO:0000256" key="2">
    <source>
        <dbReference type="ARBA" id="ARBA00022630"/>
    </source>
</evidence>
<organism evidence="14 15">
    <name type="scientific">Ciona intestinalis</name>
    <name type="common">Transparent sea squirt</name>
    <name type="synonym">Ascidia intestinalis</name>
    <dbReference type="NCBI Taxonomy" id="7719"/>
    <lineage>
        <taxon>Eukaryota</taxon>
        <taxon>Metazoa</taxon>
        <taxon>Chordata</taxon>
        <taxon>Tunicata</taxon>
        <taxon>Ascidiacea</taxon>
        <taxon>Phlebobranchia</taxon>
        <taxon>Cionidae</taxon>
        <taxon>Ciona</taxon>
    </lineage>
</organism>